<feature type="compositionally biased region" description="Basic and acidic residues" evidence="1">
    <location>
        <begin position="139"/>
        <end position="156"/>
    </location>
</feature>
<keyword evidence="2" id="KW-0812">Transmembrane</keyword>
<dbReference type="Proteomes" id="UP000231279">
    <property type="component" value="Unassembled WGS sequence"/>
</dbReference>
<accession>A0A2G9GDD9</accession>
<evidence type="ECO:0000313" key="3">
    <source>
        <dbReference type="EMBL" id="PIN03299.1"/>
    </source>
</evidence>
<evidence type="ECO:0000256" key="1">
    <source>
        <dbReference type="SAM" id="MobiDB-lite"/>
    </source>
</evidence>
<evidence type="ECO:0000313" key="4">
    <source>
        <dbReference type="Proteomes" id="UP000231279"/>
    </source>
</evidence>
<reference evidence="4" key="1">
    <citation type="journal article" date="2018" name="Gigascience">
        <title>Genome assembly of the Pink Ipe (Handroanthus impetiginosus, Bignoniaceae), a highly valued, ecologically keystone Neotropical timber forest tree.</title>
        <authorList>
            <person name="Silva-Junior O.B."/>
            <person name="Grattapaglia D."/>
            <person name="Novaes E."/>
            <person name="Collevatti R.G."/>
        </authorList>
    </citation>
    <scope>NUCLEOTIDE SEQUENCE [LARGE SCALE GENOMIC DNA]</scope>
    <source>
        <strain evidence="4">cv. UFG-1</strain>
    </source>
</reference>
<dbReference type="PANTHER" id="PTHR34054">
    <property type="entry name" value="EXPRESSED PROTEIN"/>
    <property type="match status" value="1"/>
</dbReference>
<name>A0A2G9GDD9_9LAMI</name>
<gene>
    <name evidence="3" type="ORF">CDL12_24176</name>
</gene>
<comment type="caution">
    <text evidence="3">The sequence shown here is derived from an EMBL/GenBank/DDBJ whole genome shotgun (WGS) entry which is preliminary data.</text>
</comment>
<dbReference type="PANTHER" id="PTHR34054:SF4">
    <property type="entry name" value="PROTEIN, PUTATIVE-RELATED"/>
    <property type="match status" value="1"/>
</dbReference>
<feature type="region of interest" description="Disordered" evidence="1">
    <location>
        <begin position="214"/>
        <end position="238"/>
    </location>
</feature>
<organism evidence="3 4">
    <name type="scientific">Handroanthus impetiginosus</name>
    <dbReference type="NCBI Taxonomy" id="429701"/>
    <lineage>
        <taxon>Eukaryota</taxon>
        <taxon>Viridiplantae</taxon>
        <taxon>Streptophyta</taxon>
        <taxon>Embryophyta</taxon>
        <taxon>Tracheophyta</taxon>
        <taxon>Spermatophyta</taxon>
        <taxon>Magnoliopsida</taxon>
        <taxon>eudicotyledons</taxon>
        <taxon>Gunneridae</taxon>
        <taxon>Pentapetalae</taxon>
        <taxon>asterids</taxon>
        <taxon>lamiids</taxon>
        <taxon>Lamiales</taxon>
        <taxon>Bignoniaceae</taxon>
        <taxon>Crescentiina</taxon>
        <taxon>Tabebuia alliance</taxon>
        <taxon>Handroanthus</taxon>
    </lineage>
</organism>
<protein>
    <submittedName>
        <fullName evidence="3">Uncharacterized protein</fullName>
    </submittedName>
</protein>
<dbReference type="AlphaFoldDB" id="A0A2G9GDD9"/>
<dbReference type="EMBL" id="NKXS01005562">
    <property type="protein sequence ID" value="PIN03299.1"/>
    <property type="molecule type" value="Genomic_DNA"/>
</dbReference>
<keyword evidence="2" id="KW-1133">Transmembrane helix</keyword>
<dbReference type="STRING" id="429701.A0A2G9GDD9"/>
<dbReference type="InterPro" id="IPR045884">
    <property type="entry name" value="At5g59350-like"/>
</dbReference>
<proteinExistence type="predicted"/>
<keyword evidence="2" id="KW-0472">Membrane</keyword>
<keyword evidence="4" id="KW-1185">Reference proteome</keyword>
<evidence type="ECO:0000256" key="2">
    <source>
        <dbReference type="SAM" id="Phobius"/>
    </source>
</evidence>
<sequence>MSGGGGGLSKLGIALTIIFVISLIALFAQLIYAFWRRRVFRHQSNTGGGGGGADHLSIYSSSDSTFSSKELLYFFCIRSHSRLESSTITATSSNHDPNSNRQLDMEVVDIDLLKLQGMFGPPRFLFTIKEEEKEDLESPADKSLHSAGKAAKEIPEGNRNNRLSLEECFKAAEEPVVELEIIDGAGGHETTPFSTPCASPVYFTPSASPVHDVVDDEAVEEDRISSESRTGSFLRPQV</sequence>
<feature type="region of interest" description="Disordered" evidence="1">
    <location>
        <begin position="136"/>
        <end position="157"/>
    </location>
</feature>
<dbReference type="OrthoDB" id="784633at2759"/>
<feature type="transmembrane region" description="Helical" evidence="2">
    <location>
        <begin position="12"/>
        <end position="35"/>
    </location>
</feature>